<reference evidence="1" key="1">
    <citation type="journal article" date="2014" name="Int. J. Syst. Evol. Microbiol.">
        <title>Complete genome sequence of Corynebacterium casei LMG S-19264T (=DSM 44701T), isolated from a smear-ripened cheese.</title>
        <authorList>
            <consortium name="US DOE Joint Genome Institute (JGI-PGF)"/>
            <person name="Walter F."/>
            <person name="Albersmeier A."/>
            <person name="Kalinowski J."/>
            <person name="Ruckert C."/>
        </authorList>
    </citation>
    <scope>NUCLEOTIDE SEQUENCE</scope>
    <source>
        <strain evidence="1">NBRC 112290</strain>
    </source>
</reference>
<organism evidence="1 2">
    <name type="scientific">Litorihabitans aurantiacus</name>
    <dbReference type="NCBI Taxonomy" id="1930061"/>
    <lineage>
        <taxon>Bacteria</taxon>
        <taxon>Bacillati</taxon>
        <taxon>Actinomycetota</taxon>
        <taxon>Actinomycetes</taxon>
        <taxon>Micrococcales</taxon>
        <taxon>Beutenbergiaceae</taxon>
        <taxon>Litorihabitans</taxon>
    </lineage>
</organism>
<gene>
    <name evidence="1" type="ORF">GCM10025875_33710</name>
</gene>
<accession>A0AA37XI02</accession>
<dbReference type="AlphaFoldDB" id="A0AA37XI02"/>
<reference evidence="1" key="2">
    <citation type="submission" date="2023-02" db="EMBL/GenBank/DDBJ databases">
        <authorList>
            <person name="Sun Q."/>
            <person name="Mori K."/>
        </authorList>
    </citation>
    <scope>NUCLEOTIDE SEQUENCE</scope>
    <source>
        <strain evidence="1">NBRC 112290</strain>
    </source>
</reference>
<evidence type="ECO:0000313" key="2">
    <source>
        <dbReference type="Proteomes" id="UP001157161"/>
    </source>
</evidence>
<proteinExistence type="predicted"/>
<comment type="caution">
    <text evidence="1">The sequence shown here is derived from an EMBL/GenBank/DDBJ whole genome shotgun (WGS) entry which is preliminary data.</text>
</comment>
<protein>
    <submittedName>
        <fullName evidence="1">Uncharacterized protein</fullName>
    </submittedName>
</protein>
<sequence>MSTLHLSDHTTTSQPGLTETEAAAHAVGDAVAHVLAGTLPGGVAALRHPLPIAFLDDGRRLVLVIDAGRGRAADRPRSWGVEVVSDGDLVGGSGGDGGGQTAVRSTRRLTPAAAVDAARFVLAAGR</sequence>
<name>A0AA37XI02_9MICO</name>
<keyword evidence="2" id="KW-1185">Reference proteome</keyword>
<dbReference type="EMBL" id="BSUM01000001">
    <property type="protein sequence ID" value="GMA33379.1"/>
    <property type="molecule type" value="Genomic_DNA"/>
</dbReference>
<dbReference type="Proteomes" id="UP001157161">
    <property type="component" value="Unassembled WGS sequence"/>
</dbReference>
<evidence type="ECO:0000313" key="1">
    <source>
        <dbReference type="EMBL" id="GMA33379.1"/>
    </source>
</evidence>
<dbReference type="RefSeq" id="WP_284252157.1">
    <property type="nucleotide sequence ID" value="NZ_BSUM01000001.1"/>
</dbReference>